<dbReference type="eggNOG" id="ENOG502SV3A">
    <property type="taxonomic scope" value="Eukaryota"/>
</dbReference>
<dbReference type="KEGG" id="pfy:PFICI_11304"/>
<dbReference type="EMBL" id="KI912116">
    <property type="protein sequence ID" value="ETS77430.1"/>
    <property type="molecule type" value="Genomic_DNA"/>
</dbReference>
<accession>W3WUA3</accession>
<evidence type="ECO:0000313" key="2">
    <source>
        <dbReference type="EMBL" id="ETS77430.1"/>
    </source>
</evidence>
<dbReference type="InParanoid" id="W3WUA3"/>
<sequence>MYYTRAYAESSPRQLVSGKGMSSQPLSRNELLREFECHSVRHNKEPTALVSVSSRIVDTVNRAYELHWDGEPAARVWIVFISEPAHDTGRASAIYPYAAEALAKNCDKKEAKLFQYEFLLEWYIPESLVVHRVSLQTLIDRGLDWYQSINSGLALEYESTDDLRARIAGNMWNIDESYGFWDVGIHLGWFAKLFGARAPVNWIASQLHRDCAHAKVTRNGNYSIRPHGREEDYLVDDFAMKDIDDGIDTVLIDWWFTQDEFIIDWEAFKNENREMERNIDEQIEQWNDTWCYEELDERQKAAGDRARIKLCNQFDQQRAALEEKAVKMGF</sequence>
<name>W3WUA3_PESFW</name>
<dbReference type="RefSeq" id="XP_007838076.1">
    <property type="nucleotide sequence ID" value="XM_007839885.1"/>
</dbReference>
<dbReference type="AlphaFoldDB" id="W3WUA3"/>
<protein>
    <recommendedName>
        <fullName evidence="1">DUF7587 domain-containing protein</fullName>
    </recommendedName>
</protein>
<evidence type="ECO:0000313" key="3">
    <source>
        <dbReference type="Proteomes" id="UP000030651"/>
    </source>
</evidence>
<dbReference type="OrthoDB" id="3783227at2759"/>
<evidence type="ECO:0000259" key="1">
    <source>
        <dbReference type="Pfam" id="PF24494"/>
    </source>
</evidence>
<reference evidence="3" key="1">
    <citation type="journal article" date="2015" name="BMC Genomics">
        <title>Genomic and transcriptomic analysis of the endophytic fungus Pestalotiopsis fici reveals its lifestyle and high potential for synthesis of natural products.</title>
        <authorList>
            <person name="Wang X."/>
            <person name="Zhang X."/>
            <person name="Liu L."/>
            <person name="Xiang M."/>
            <person name="Wang W."/>
            <person name="Sun X."/>
            <person name="Che Y."/>
            <person name="Guo L."/>
            <person name="Liu G."/>
            <person name="Guo L."/>
            <person name="Wang C."/>
            <person name="Yin W.B."/>
            <person name="Stadler M."/>
            <person name="Zhang X."/>
            <person name="Liu X."/>
        </authorList>
    </citation>
    <scope>NUCLEOTIDE SEQUENCE [LARGE SCALE GENOMIC DNA]</scope>
    <source>
        <strain evidence="3">W106-1 / CGMCC3.15140</strain>
    </source>
</reference>
<dbReference type="GeneID" id="19276317"/>
<organism evidence="2 3">
    <name type="scientific">Pestalotiopsis fici (strain W106-1 / CGMCC3.15140)</name>
    <dbReference type="NCBI Taxonomy" id="1229662"/>
    <lineage>
        <taxon>Eukaryota</taxon>
        <taxon>Fungi</taxon>
        <taxon>Dikarya</taxon>
        <taxon>Ascomycota</taxon>
        <taxon>Pezizomycotina</taxon>
        <taxon>Sordariomycetes</taxon>
        <taxon>Xylariomycetidae</taxon>
        <taxon>Amphisphaeriales</taxon>
        <taxon>Sporocadaceae</taxon>
        <taxon>Pestalotiopsis</taxon>
    </lineage>
</organism>
<keyword evidence="3" id="KW-1185">Reference proteome</keyword>
<dbReference type="Proteomes" id="UP000030651">
    <property type="component" value="Unassembled WGS sequence"/>
</dbReference>
<dbReference type="InterPro" id="IPR056009">
    <property type="entry name" value="DUF7587"/>
</dbReference>
<dbReference type="Pfam" id="PF24494">
    <property type="entry name" value="DUF7587"/>
    <property type="match status" value="1"/>
</dbReference>
<feature type="domain" description="DUF7587" evidence="1">
    <location>
        <begin position="23"/>
        <end position="138"/>
    </location>
</feature>
<gene>
    <name evidence="2" type="ORF">PFICI_11304</name>
</gene>
<proteinExistence type="predicted"/>
<dbReference type="HOGENOM" id="CLU_058276_0_0_1"/>